<dbReference type="Gene3D" id="2.40.50.140">
    <property type="entry name" value="Nucleic acid-binding proteins"/>
    <property type="match status" value="2"/>
</dbReference>
<dbReference type="Gene3D" id="1.10.10.10">
    <property type="entry name" value="Winged helix-like DNA-binding domain superfamily/Winged helix DNA-binding domain"/>
    <property type="match status" value="1"/>
</dbReference>
<dbReference type="InterPro" id="IPR039566">
    <property type="entry name" value="CvfB_S1_st"/>
</dbReference>
<dbReference type="InterPro" id="IPR012340">
    <property type="entry name" value="NA-bd_OB-fold"/>
</dbReference>
<dbReference type="Proteomes" id="UP000236654">
    <property type="component" value="Unassembled WGS sequence"/>
</dbReference>
<evidence type="ECO:0000313" key="3">
    <source>
        <dbReference type="EMBL" id="PKR80133.1"/>
    </source>
</evidence>
<accession>A0A2I0R0N1</accession>
<feature type="domain" description="S1 motif" evidence="2">
    <location>
        <begin position="144"/>
        <end position="206"/>
    </location>
</feature>
<dbReference type="InterPro" id="IPR036388">
    <property type="entry name" value="WH-like_DNA-bd_sf"/>
</dbReference>
<dbReference type="SMART" id="SM00316">
    <property type="entry name" value="S1"/>
    <property type="match status" value="3"/>
</dbReference>
<organism evidence="3 4">
    <name type="scientific">Brumimicrobium salinarum</name>
    <dbReference type="NCBI Taxonomy" id="2058658"/>
    <lineage>
        <taxon>Bacteria</taxon>
        <taxon>Pseudomonadati</taxon>
        <taxon>Bacteroidota</taxon>
        <taxon>Flavobacteriia</taxon>
        <taxon>Flavobacteriales</taxon>
        <taxon>Crocinitomicaceae</taxon>
        <taxon>Brumimicrobium</taxon>
    </lineage>
</organism>
<dbReference type="RefSeq" id="WP_101335191.1">
    <property type="nucleotide sequence ID" value="NZ_PJNI01000013.1"/>
</dbReference>
<comment type="caution">
    <text evidence="3">The sequence shown here is derived from an EMBL/GenBank/DDBJ whole genome shotgun (WGS) entry which is preliminary data.</text>
</comment>
<feature type="domain" description="S1 motif" evidence="2">
    <location>
        <begin position="69"/>
        <end position="131"/>
    </location>
</feature>
<dbReference type="Pfam" id="PF17783">
    <property type="entry name" value="WHD_CvfB"/>
    <property type="match status" value="1"/>
</dbReference>
<evidence type="ECO:0000313" key="4">
    <source>
        <dbReference type="Proteomes" id="UP000236654"/>
    </source>
</evidence>
<comment type="similarity">
    <text evidence="1">Belongs to the CvfB family.</text>
</comment>
<name>A0A2I0R0N1_9FLAO</name>
<dbReference type="PIRSF" id="PIRSF012524">
    <property type="entry name" value="YitL_S1"/>
    <property type="match status" value="1"/>
</dbReference>
<dbReference type="InterPro" id="IPR014464">
    <property type="entry name" value="CvfB_fam"/>
</dbReference>
<dbReference type="OrthoDB" id="9801597at2"/>
<keyword evidence="4" id="KW-1185">Reference proteome</keyword>
<reference evidence="3 4" key="1">
    <citation type="submission" date="2017-12" db="EMBL/GenBank/DDBJ databases">
        <title>The draft genome sequence of Brumimicrobium saltpan LHR20.</title>
        <authorList>
            <person name="Do Z.-J."/>
            <person name="Luo H.-R."/>
        </authorList>
    </citation>
    <scope>NUCLEOTIDE SEQUENCE [LARGE SCALE GENOMIC DNA]</scope>
    <source>
        <strain evidence="3 4">LHR20</strain>
    </source>
</reference>
<dbReference type="AlphaFoldDB" id="A0A2I0R0N1"/>
<protein>
    <submittedName>
        <fullName evidence="3">GntR family transcriptional regulator</fullName>
    </submittedName>
</protein>
<dbReference type="Pfam" id="PF13509">
    <property type="entry name" value="S1_2"/>
    <property type="match status" value="1"/>
</dbReference>
<sequence length="276" mass="31349">MTYIGEHVNLRIDRFTSVGAYLEDDNGFEVLLPNKYLTDDLELDQEISVYIYNDSEDRPVATTETPKIELDSFAFLIVKEVSNFGAFLDWGLEKDLLVPFKEQTAKMVEGGIYLVRLYRDEQTNRLVGSAKINKFLTDQVEGLNQGDEIDLFIGEITDLGRKVIVNNRYNGLIFKDRLVKPLKTGETTKGYVEFIREDGKIDVSLVPVGLEKFDAFSEMVLAYLKENDGEISVTDKSSPDLIRSELKMSKKSFKKAVGNLYKNKIIKINSDSITLL</sequence>
<proteinExistence type="inferred from homology"/>
<dbReference type="EMBL" id="PJNI01000013">
    <property type="protein sequence ID" value="PKR80133.1"/>
    <property type="molecule type" value="Genomic_DNA"/>
</dbReference>
<feature type="domain" description="S1 motif" evidence="2">
    <location>
        <begin position="3"/>
        <end position="64"/>
    </location>
</feature>
<evidence type="ECO:0000259" key="2">
    <source>
        <dbReference type="SMART" id="SM00316"/>
    </source>
</evidence>
<evidence type="ECO:0000256" key="1">
    <source>
        <dbReference type="PIRNR" id="PIRNR012524"/>
    </source>
</evidence>
<dbReference type="PANTHER" id="PTHR37296">
    <property type="entry name" value="CONSERVED VIRULENCE FACTOR B"/>
    <property type="match status" value="1"/>
</dbReference>
<dbReference type="GO" id="GO:0003676">
    <property type="term" value="F:nucleic acid binding"/>
    <property type="evidence" value="ECO:0007669"/>
    <property type="project" value="InterPro"/>
</dbReference>
<dbReference type="InterPro" id="IPR040764">
    <property type="entry name" value="CvfB_WH"/>
</dbReference>
<gene>
    <name evidence="3" type="ORF">CW751_11555</name>
</gene>
<dbReference type="PANTHER" id="PTHR37296:SF1">
    <property type="entry name" value="CONSERVED VIRULENCE FACTOR B"/>
    <property type="match status" value="1"/>
</dbReference>
<dbReference type="InterPro" id="IPR003029">
    <property type="entry name" value="S1_domain"/>
</dbReference>